<accession>A0A1Y2CEZ1</accession>
<keyword evidence="6" id="KW-0406">Ion transport</keyword>
<evidence type="ECO:0000256" key="4">
    <source>
        <dbReference type="ARBA" id="ARBA00022692"/>
    </source>
</evidence>
<name>A0A1Y2CEZ1_9FUNG</name>
<evidence type="ECO:0000256" key="8">
    <source>
        <dbReference type="SAM" id="MobiDB-lite"/>
    </source>
</evidence>
<dbReference type="InterPro" id="IPR044669">
    <property type="entry name" value="YneE/VCCN1/2-like"/>
</dbReference>
<dbReference type="AlphaFoldDB" id="A0A1Y2CEZ1"/>
<comment type="caution">
    <text evidence="10">The sequence shown here is derived from an EMBL/GenBank/DDBJ whole genome shotgun (WGS) entry which is preliminary data.</text>
</comment>
<keyword evidence="7 9" id="KW-0472">Membrane</keyword>
<keyword evidence="3" id="KW-1003">Cell membrane</keyword>
<feature type="transmembrane region" description="Helical" evidence="9">
    <location>
        <begin position="58"/>
        <end position="82"/>
    </location>
</feature>
<dbReference type="Proteomes" id="UP000193642">
    <property type="component" value="Unassembled WGS sequence"/>
</dbReference>
<dbReference type="OrthoDB" id="1368at2759"/>
<keyword evidence="4 9" id="KW-0812">Transmembrane</keyword>
<keyword evidence="2" id="KW-0813">Transport</keyword>
<dbReference type="GO" id="GO:0005254">
    <property type="term" value="F:chloride channel activity"/>
    <property type="evidence" value="ECO:0007669"/>
    <property type="project" value="InterPro"/>
</dbReference>
<evidence type="ECO:0000256" key="3">
    <source>
        <dbReference type="ARBA" id="ARBA00022475"/>
    </source>
</evidence>
<evidence type="ECO:0000256" key="5">
    <source>
        <dbReference type="ARBA" id="ARBA00022989"/>
    </source>
</evidence>
<protein>
    <submittedName>
        <fullName evidence="10">UPF0187-domain-containing protein</fullName>
    </submittedName>
</protein>
<evidence type="ECO:0000256" key="6">
    <source>
        <dbReference type="ARBA" id="ARBA00023065"/>
    </source>
</evidence>
<sequence>MFHSPPSFENTQKLISSSIHPNHKPNQMVQYDLSRRRVPQKNDGSKASALFTFGSPSIVPFVAGPSLAMGLWATGVTCAWNWSPAGEWLKNLPQSQILITLLGVVMGLLLVFRTNTAYDRYYEGRKVWANTHSNIRSLARLFWAGVKAKDDQQEARKRGAMTLLAAFAVATKHHVRDEAGHMWDDLGPLLAHIPVFAEAAQCRKFNTRRKEVPVPNRQLPKPIFNGRKPHRNEHGRSANRNCFPSAKVCS</sequence>
<evidence type="ECO:0000256" key="9">
    <source>
        <dbReference type="SAM" id="Phobius"/>
    </source>
</evidence>
<dbReference type="EMBL" id="MCGO01000019">
    <property type="protein sequence ID" value="ORY45620.1"/>
    <property type="molecule type" value="Genomic_DNA"/>
</dbReference>
<organism evidence="10 11">
    <name type="scientific">Rhizoclosmatium globosum</name>
    <dbReference type="NCBI Taxonomy" id="329046"/>
    <lineage>
        <taxon>Eukaryota</taxon>
        <taxon>Fungi</taxon>
        <taxon>Fungi incertae sedis</taxon>
        <taxon>Chytridiomycota</taxon>
        <taxon>Chytridiomycota incertae sedis</taxon>
        <taxon>Chytridiomycetes</taxon>
        <taxon>Chytridiales</taxon>
        <taxon>Chytriomycetaceae</taxon>
        <taxon>Rhizoclosmatium</taxon>
    </lineage>
</organism>
<reference evidence="10 11" key="1">
    <citation type="submission" date="2016-07" db="EMBL/GenBank/DDBJ databases">
        <title>Pervasive Adenine N6-methylation of Active Genes in Fungi.</title>
        <authorList>
            <consortium name="DOE Joint Genome Institute"/>
            <person name="Mondo S.J."/>
            <person name="Dannebaum R.O."/>
            <person name="Kuo R.C."/>
            <person name="Labutti K."/>
            <person name="Haridas S."/>
            <person name="Kuo A."/>
            <person name="Salamov A."/>
            <person name="Ahrendt S.R."/>
            <person name="Lipzen A."/>
            <person name="Sullivan W."/>
            <person name="Andreopoulos W.B."/>
            <person name="Clum A."/>
            <person name="Lindquist E."/>
            <person name="Daum C."/>
            <person name="Ramamoorthy G.K."/>
            <person name="Gryganskyi A."/>
            <person name="Culley D."/>
            <person name="Magnuson J.K."/>
            <person name="James T.Y."/>
            <person name="O'Malley M.A."/>
            <person name="Stajich J.E."/>
            <person name="Spatafora J.W."/>
            <person name="Visel A."/>
            <person name="Grigoriev I.V."/>
        </authorList>
    </citation>
    <scope>NUCLEOTIDE SEQUENCE [LARGE SCALE GENOMIC DNA]</scope>
    <source>
        <strain evidence="10 11">JEL800</strain>
    </source>
</reference>
<feature type="transmembrane region" description="Helical" evidence="9">
    <location>
        <begin position="94"/>
        <end position="112"/>
    </location>
</feature>
<comment type="subcellular location">
    <subcellularLocation>
        <location evidence="1">Cell membrane</location>
        <topology evidence="1">Multi-pass membrane protein</topology>
    </subcellularLocation>
</comment>
<dbReference type="PANTHER" id="PTHR33281:SF19">
    <property type="entry name" value="VOLTAGE-DEPENDENT ANION CHANNEL-FORMING PROTEIN YNEE"/>
    <property type="match status" value="1"/>
</dbReference>
<gene>
    <name evidence="10" type="ORF">BCR33DRAFT_171389</name>
</gene>
<evidence type="ECO:0000256" key="7">
    <source>
        <dbReference type="ARBA" id="ARBA00023136"/>
    </source>
</evidence>
<evidence type="ECO:0000313" key="11">
    <source>
        <dbReference type="Proteomes" id="UP000193642"/>
    </source>
</evidence>
<evidence type="ECO:0000313" key="10">
    <source>
        <dbReference type="EMBL" id="ORY45620.1"/>
    </source>
</evidence>
<dbReference type="Pfam" id="PF25539">
    <property type="entry name" value="Bestrophin_2"/>
    <property type="match status" value="1"/>
</dbReference>
<keyword evidence="5 9" id="KW-1133">Transmembrane helix</keyword>
<evidence type="ECO:0000256" key="2">
    <source>
        <dbReference type="ARBA" id="ARBA00022448"/>
    </source>
</evidence>
<evidence type="ECO:0000256" key="1">
    <source>
        <dbReference type="ARBA" id="ARBA00004651"/>
    </source>
</evidence>
<proteinExistence type="predicted"/>
<keyword evidence="11" id="KW-1185">Reference proteome</keyword>
<feature type="region of interest" description="Disordered" evidence="8">
    <location>
        <begin position="215"/>
        <end position="240"/>
    </location>
</feature>
<dbReference type="PANTHER" id="PTHR33281">
    <property type="entry name" value="UPF0187 PROTEIN YNEE"/>
    <property type="match status" value="1"/>
</dbReference>
<dbReference type="GO" id="GO:0005886">
    <property type="term" value="C:plasma membrane"/>
    <property type="evidence" value="ECO:0007669"/>
    <property type="project" value="UniProtKB-SubCell"/>
</dbReference>